<comment type="similarity">
    <text evidence="1">Belongs to the UPF0161 family.</text>
</comment>
<dbReference type="Proteomes" id="UP000295304">
    <property type="component" value="Unassembled WGS sequence"/>
</dbReference>
<dbReference type="AlphaFoldDB" id="A0A4R3JIB2"/>
<gene>
    <name evidence="3" type="ORF">EDD55_101339</name>
</gene>
<dbReference type="RefSeq" id="WP_132937730.1">
    <property type="nucleotide sequence ID" value="NZ_CP119676.1"/>
</dbReference>
<feature type="region of interest" description="Disordered" evidence="2">
    <location>
        <begin position="74"/>
        <end position="99"/>
    </location>
</feature>
<evidence type="ECO:0000313" key="3">
    <source>
        <dbReference type="EMBL" id="TCS65006.1"/>
    </source>
</evidence>
<sequence length="99" mass="10782">MTIGRMFARGLIRGYQLLISPVLPGSCRYYPTCSSYSLEAIGRFGLAKGGWLTLKRIVRCHPWGGEGYDPVPDAPCRHGHEADGAHPHTPPVRRGPGPS</sequence>
<evidence type="ECO:0000256" key="1">
    <source>
        <dbReference type="HAMAP-Rule" id="MF_00386"/>
    </source>
</evidence>
<dbReference type="SMART" id="SM01234">
    <property type="entry name" value="Haemolytic"/>
    <property type="match status" value="1"/>
</dbReference>
<comment type="caution">
    <text evidence="3">The sequence shown here is derived from an EMBL/GenBank/DDBJ whole genome shotgun (WGS) entry which is preliminary data.</text>
</comment>
<evidence type="ECO:0000313" key="4">
    <source>
        <dbReference type="Proteomes" id="UP000295304"/>
    </source>
</evidence>
<dbReference type="HAMAP" id="MF_00386">
    <property type="entry name" value="UPF0161_YidD"/>
    <property type="match status" value="1"/>
</dbReference>
<proteinExistence type="inferred from homology"/>
<dbReference type="GO" id="GO:0005886">
    <property type="term" value="C:plasma membrane"/>
    <property type="evidence" value="ECO:0007669"/>
    <property type="project" value="UniProtKB-SubCell"/>
</dbReference>
<reference evidence="3 4" key="1">
    <citation type="submission" date="2019-03" db="EMBL/GenBank/DDBJ databases">
        <title>Genomic Encyclopedia of Type Strains, Phase IV (KMG-IV): sequencing the most valuable type-strain genomes for metagenomic binning, comparative biology and taxonomic classification.</title>
        <authorList>
            <person name="Goeker M."/>
        </authorList>
    </citation>
    <scope>NUCLEOTIDE SEQUENCE [LARGE SCALE GENOMIC DNA]</scope>
    <source>
        <strain evidence="3 4">DSM 101688</strain>
    </source>
</reference>
<evidence type="ECO:0000256" key="2">
    <source>
        <dbReference type="SAM" id="MobiDB-lite"/>
    </source>
</evidence>
<accession>A0A4R3JIB2</accession>
<feature type="compositionally biased region" description="Basic and acidic residues" evidence="2">
    <location>
        <begin position="75"/>
        <end position="86"/>
    </location>
</feature>
<name>A0A4R3JIB2_9PROT</name>
<keyword evidence="4" id="KW-1185">Reference proteome</keyword>
<organism evidence="3 4">
    <name type="scientific">Varunaivibrio sulfuroxidans</name>
    <dbReference type="NCBI Taxonomy" id="1773489"/>
    <lineage>
        <taxon>Bacteria</taxon>
        <taxon>Pseudomonadati</taxon>
        <taxon>Pseudomonadota</taxon>
        <taxon>Alphaproteobacteria</taxon>
        <taxon>Rhodospirillales</taxon>
        <taxon>Magnetovibrionaceae</taxon>
        <taxon>Varunaivibrio</taxon>
    </lineage>
</organism>
<comment type="subcellular location">
    <subcellularLocation>
        <location evidence="1">Cell membrane</location>
        <topology evidence="1">Peripheral membrane protein</topology>
        <orientation evidence="1">Cytoplasmic side</orientation>
    </subcellularLocation>
</comment>
<keyword evidence="1" id="KW-1003">Cell membrane</keyword>
<dbReference type="OrthoDB" id="9801753at2"/>
<keyword evidence="1" id="KW-0472">Membrane</keyword>
<dbReference type="Pfam" id="PF01809">
    <property type="entry name" value="YidD"/>
    <property type="match status" value="1"/>
</dbReference>
<protein>
    <recommendedName>
        <fullName evidence="1">Putative membrane protein insertion efficiency factor</fullName>
    </recommendedName>
</protein>
<dbReference type="NCBIfam" id="TIGR00278">
    <property type="entry name" value="membrane protein insertion efficiency factor YidD"/>
    <property type="match status" value="1"/>
</dbReference>
<dbReference type="PANTHER" id="PTHR33383:SF1">
    <property type="entry name" value="MEMBRANE PROTEIN INSERTION EFFICIENCY FACTOR-RELATED"/>
    <property type="match status" value="1"/>
</dbReference>
<dbReference type="InterPro" id="IPR002696">
    <property type="entry name" value="Membr_insert_effic_factor_YidD"/>
</dbReference>
<comment type="function">
    <text evidence="1">Could be involved in insertion of integral membrane proteins into the membrane.</text>
</comment>
<dbReference type="EMBL" id="SLZW01000001">
    <property type="protein sequence ID" value="TCS65006.1"/>
    <property type="molecule type" value="Genomic_DNA"/>
</dbReference>
<dbReference type="PANTHER" id="PTHR33383">
    <property type="entry name" value="MEMBRANE PROTEIN INSERTION EFFICIENCY FACTOR-RELATED"/>
    <property type="match status" value="1"/>
</dbReference>